<evidence type="ECO:0000313" key="5">
    <source>
        <dbReference type="Proteomes" id="UP000611723"/>
    </source>
</evidence>
<dbReference type="AlphaFoldDB" id="A0A935CAV8"/>
<accession>A0A935CAV8</accession>
<feature type="repeat" description="TPR" evidence="1">
    <location>
        <begin position="608"/>
        <end position="641"/>
    </location>
</feature>
<comment type="caution">
    <text evidence="4">The sequence shown here is derived from an EMBL/GenBank/DDBJ whole genome shotgun (WGS) entry which is preliminary data.</text>
</comment>
<dbReference type="InterPro" id="IPR024983">
    <property type="entry name" value="CHAT_dom"/>
</dbReference>
<feature type="chain" id="PRO_5037205687" evidence="2">
    <location>
        <begin position="20"/>
        <end position="1255"/>
    </location>
</feature>
<dbReference type="SUPFAM" id="SSF48452">
    <property type="entry name" value="TPR-like"/>
    <property type="match status" value="2"/>
</dbReference>
<dbReference type="Pfam" id="PF12770">
    <property type="entry name" value="CHAT"/>
    <property type="match status" value="1"/>
</dbReference>
<organism evidence="4 5">
    <name type="scientific">Marivirga aurantiaca</name>
    <dbReference type="NCBI Taxonomy" id="2802615"/>
    <lineage>
        <taxon>Bacteria</taxon>
        <taxon>Pseudomonadati</taxon>
        <taxon>Bacteroidota</taxon>
        <taxon>Cytophagia</taxon>
        <taxon>Cytophagales</taxon>
        <taxon>Marivirgaceae</taxon>
        <taxon>Marivirga</taxon>
    </lineage>
</organism>
<evidence type="ECO:0000256" key="1">
    <source>
        <dbReference type="PROSITE-ProRule" id="PRU00339"/>
    </source>
</evidence>
<dbReference type="EMBL" id="JAEQBW010000008">
    <property type="protein sequence ID" value="MBK6266427.1"/>
    <property type="molecule type" value="Genomic_DNA"/>
</dbReference>
<protein>
    <submittedName>
        <fullName evidence="4">CHAT domain-containing protein</fullName>
    </submittedName>
</protein>
<feature type="domain" description="CHAT" evidence="3">
    <location>
        <begin position="939"/>
        <end position="1253"/>
    </location>
</feature>
<proteinExistence type="predicted"/>
<keyword evidence="1" id="KW-0802">TPR repeat</keyword>
<dbReference type="InterPro" id="IPR019734">
    <property type="entry name" value="TPR_rpt"/>
</dbReference>
<dbReference type="Pfam" id="PF13424">
    <property type="entry name" value="TPR_12"/>
    <property type="match status" value="2"/>
</dbReference>
<dbReference type="PANTHER" id="PTHR10098">
    <property type="entry name" value="RAPSYN-RELATED"/>
    <property type="match status" value="1"/>
</dbReference>
<dbReference type="Gene3D" id="1.25.40.10">
    <property type="entry name" value="Tetratricopeptide repeat domain"/>
    <property type="match status" value="3"/>
</dbReference>
<dbReference type="PANTHER" id="PTHR10098:SF112">
    <property type="entry name" value="SLR0380 PROTEIN"/>
    <property type="match status" value="1"/>
</dbReference>
<dbReference type="Proteomes" id="UP000611723">
    <property type="component" value="Unassembled WGS sequence"/>
</dbReference>
<name>A0A935CAV8_9BACT</name>
<keyword evidence="5" id="KW-1185">Reference proteome</keyword>
<feature type="signal peptide" evidence="2">
    <location>
        <begin position="1"/>
        <end position="19"/>
    </location>
</feature>
<dbReference type="InterPro" id="IPR011990">
    <property type="entry name" value="TPR-like_helical_dom_sf"/>
</dbReference>
<evidence type="ECO:0000256" key="2">
    <source>
        <dbReference type="SAM" id="SignalP"/>
    </source>
</evidence>
<dbReference type="RefSeq" id="WP_201432111.1">
    <property type="nucleotide sequence ID" value="NZ_JAEQBW010000008.1"/>
</dbReference>
<keyword evidence="2" id="KW-0732">Signal</keyword>
<evidence type="ECO:0000259" key="3">
    <source>
        <dbReference type="Pfam" id="PF12770"/>
    </source>
</evidence>
<dbReference type="PROSITE" id="PS50005">
    <property type="entry name" value="TPR"/>
    <property type="match status" value="1"/>
</dbReference>
<gene>
    <name evidence="4" type="ORF">JKA74_15385</name>
</gene>
<sequence length="1255" mass="141534">MKPCLFCSFLMFISLNLSAQSWDPPYQRAVASYQKGDVQSAFAFAQEAVELLEQDVAPETGFYIYQILTTSALELGEYQSVLDFIEKEKNASKAAFGETEKYLQALKKEAQALLYSNQLDQAGQVYVNALEVSVKLSGEKSTETLLLKVAHAQLLSFQRKWSQAKDNYQVILEDLKTNPETSEDYLFSLFAAGQADFRLESYESAIQHLSDFIQMVEANNLQQIEEYPQAKDLLELCRLETGKLTEESELSTTNLSSLLKNALLAQEEGRVNDASLLFDKADLAIANEGIVSKSAFSIYFNYVELLLMQGELARAENMLDKAFSMAEELFARYSYEKLRLHQLSARLTYLQKNISLLKPALDSIFSIAIHTEASESFNTLKYAFKMYEELGMLPTAWGKVEMLFTNANYSQGLNEAQQSEFLQLFVGVATLNNKSSHALQILEDGEFSFLKSNNQWDISIARLLFNNGKYDVTEQVLLEGLPKVKGNPGIEPLYYELLAINYQKKAAYAKAEEYFKISIEAYDKLTGNSRDKQMARNSLAMFFMDLGNYEKAEGIFNELIKESTEATILQNLAALYQITGRTEGSISLLEKALYADSVQYGIDHPNFALTLQNLASAYKTVDQIDKAKHLFERSLSIDAFNNDNTSVSHANKLTNYAMALQELGQLVRAEEHLLQALKIRKEKLGNTHPDYAFNLYGLAVLYQRQEKMARANDFFSEAIPIYLKQINDVFPILSEREKAAFYNKITEVVNSYQDFAINYYKYDPQIAVDLFEFRIATKAILLNASTAVRQRILNSGDQHLMGQFTEWLNLKEDLAQLYSASKNVQEDNAGELARMEHRANEIEKSLSKNSLGFANSFSSNEISLATISSQLLPSEALLEMIRIKLNIKNDSVVYAALLLKGGSEKPQMVILANGKELESKGFKRYINSIKYKFKDDESYEQYWQTINENLAGINTIYLSPDGVYNKISVATLFNNSTNQYLLEQYDIRLLTNPKSLLKPKRPANQINLTAALLGNPDFKVGDEEKLDLKQMSQKVANQRSVELLRNGIDELPGTKVEIAQINDLLLAKSWKNNLLMDASATEGAIKALQSPNLLHFATHGYFIENDGSTDEGDVNQNPLLRSGLLLSGAEKYLKDKIRNQPITAEDGMLTAYEAMNLNLSNTNLVVLSACETGVGELKNGEGVYGLQRSFLVAGADNLVMSLWKVDDQATQQLMVNFYSHWLNGEDYSKALRASQLKMQKEYPEPYYWGAFVLTK</sequence>
<dbReference type="SMART" id="SM00028">
    <property type="entry name" value="TPR"/>
    <property type="match status" value="8"/>
</dbReference>
<evidence type="ECO:0000313" key="4">
    <source>
        <dbReference type="EMBL" id="MBK6266427.1"/>
    </source>
</evidence>
<reference evidence="4" key="1">
    <citation type="submission" date="2021-01" db="EMBL/GenBank/DDBJ databases">
        <title>Marivirga aurantiaca sp. nov., isolated from intertidal surface sediments.</title>
        <authorList>
            <person name="Zhang M."/>
        </authorList>
    </citation>
    <scope>NUCLEOTIDE SEQUENCE</scope>
    <source>
        <strain evidence="4">S37H4</strain>
    </source>
</reference>